<gene>
    <name evidence="1" type="ORF">A7S51_25990</name>
</gene>
<evidence type="ECO:0000313" key="1">
    <source>
        <dbReference type="EMBL" id="OHJ41630.1"/>
    </source>
</evidence>
<protein>
    <submittedName>
        <fullName evidence="1">Uncharacterized protein</fullName>
    </submittedName>
</protein>
<feature type="non-terminal residue" evidence="1">
    <location>
        <position position="1"/>
    </location>
</feature>
<sequence>IPLVSLPPQNLEKLRKTVSRVSFSRCLQCGNNGFVMRRIRAVMVNRSAQVQTPADLTDTESECRYQMSDQLTLRGWF</sequence>
<comment type="caution">
    <text evidence="1">The sequence shown here is derived from an EMBL/GenBank/DDBJ whole genome shotgun (WGS) entry which is preliminary data.</text>
</comment>
<accession>A0A3F3IXP8</accession>
<dbReference type="EMBL" id="MLTE01000065">
    <property type="protein sequence ID" value="OHJ41630.1"/>
    <property type="molecule type" value="Genomic_DNA"/>
</dbReference>
<dbReference type="AlphaFoldDB" id="A0A3F3IXP8"/>
<proteinExistence type="predicted"/>
<reference evidence="1" key="1">
    <citation type="submission" date="2016-09" db="EMBL/GenBank/DDBJ databases">
        <title>Whole genome sequencing of Salmonella enterica.</title>
        <authorList>
            <person name="Bell R."/>
        </authorList>
    </citation>
    <scope>NUCLEOTIDE SEQUENCE [LARGE SCALE GENOMIC DNA]</scope>
    <source>
        <strain evidence="1">CFSAN044929</strain>
    </source>
</reference>
<name>A0A3F3IXP8_SALER</name>
<dbReference type="Proteomes" id="UP000866740">
    <property type="component" value="Unassembled WGS sequence"/>
</dbReference>
<organism evidence="1">
    <name type="scientific">Salmonella enterica</name>
    <name type="common">Salmonella choleraesuis</name>
    <dbReference type="NCBI Taxonomy" id="28901"/>
    <lineage>
        <taxon>Bacteria</taxon>
        <taxon>Pseudomonadati</taxon>
        <taxon>Pseudomonadota</taxon>
        <taxon>Gammaproteobacteria</taxon>
        <taxon>Enterobacterales</taxon>
        <taxon>Enterobacteriaceae</taxon>
        <taxon>Salmonella</taxon>
    </lineage>
</organism>